<evidence type="ECO:0000313" key="8">
    <source>
        <dbReference type="EMBL" id="MFD1765857.1"/>
    </source>
</evidence>
<dbReference type="CDD" id="cd13127">
    <property type="entry name" value="MATE_tuaB_like"/>
    <property type="match status" value="1"/>
</dbReference>
<accession>A0ABW4MA72</accession>
<protein>
    <submittedName>
        <fullName evidence="8">Lipopolysaccharide biosynthesis protein</fullName>
    </submittedName>
</protein>
<comment type="subcellular location">
    <subcellularLocation>
        <location evidence="1">Cell membrane</location>
        <topology evidence="1">Multi-pass membrane protein</topology>
    </subcellularLocation>
</comment>
<feature type="transmembrane region" description="Helical" evidence="7">
    <location>
        <begin position="96"/>
        <end position="118"/>
    </location>
</feature>
<evidence type="ECO:0000256" key="4">
    <source>
        <dbReference type="ARBA" id="ARBA00022692"/>
    </source>
</evidence>
<evidence type="ECO:0000256" key="1">
    <source>
        <dbReference type="ARBA" id="ARBA00004651"/>
    </source>
</evidence>
<evidence type="ECO:0000256" key="5">
    <source>
        <dbReference type="ARBA" id="ARBA00022989"/>
    </source>
</evidence>
<dbReference type="PANTHER" id="PTHR30250:SF10">
    <property type="entry name" value="LIPOPOLYSACCHARIDE BIOSYNTHESIS PROTEIN WZXC"/>
    <property type="match status" value="1"/>
</dbReference>
<feature type="transmembrane region" description="Helical" evidence="7">
    <location>
        <begin position="130"/>
        <end position="147"/>
    </location>
</feature>
<feature type="transmembrane region" description="Helical" evidence="7">
    <location>
        <begin position="220"/>
        <end position="240"/>
    </location>
</feature>
<dbReference type="InterPro" id="IPR050833">
    <property type="entry name" value="Poly_Biosynth_Transport"/>
</dbReference>
<dbReference type="Proteomes" id="UP001597215">
    <property type="component" value="Unassembled WGS sequence"/>
</dbReference>
<feature type="transmembrane region" description="Helical" evidence="7">
    <location>
        <begin position="303"/>
        <end position="324"/>
    </location>
</feature>
<reference evidence="9" key="1">
    <citation type="journal article" date="2019" name="Int. J. Syst. Evol. Microbiol.">
        <title>The Global Catalogue of Microorganisms (GCM) 10K type strain sequencing project: providing services to taxonomists for standard genome sequencing and annotation.</title>
        <authorList>
            <consortium name="The Broad Institute Genomics Platform"/>
            <consortium name="The Broad Institute Genome Sequencing Center for Infectious Disease"/>
            <person name="Wu L."/>
            <person name="Ma J."/>
        </authorList>
    </citation>
    <scope>NUCLEOTIDE SEQUENCE [LARGE SCALE GENOMIC DNA]</scope>
    <source>
        <strain evidence="9">CGMCC 1.12449</strain>
    </source>
</reference>
<proteinExistence type="inferred from homology"/>
<feature type="transmembrane region" description="Helical" evidence="7">
    <location>
        <begin position="54"/>
        <end position="75"/>
    </location>
</feature>
<feature type="transmembrane region" description="Helical" evidence="7">
    <location>
        <begin position="459"/>
        <end position="479"/>
    </location>
</feature>
<gene>
    <name evidence="8" type="ORF">ACFSAG_03270</name>
</gene>
<evidence type="ECO:0000256" key="2">
    <source>
        <dbReference type="ARBA" id="ARBA00007430"/>
    </source>
</evidence>
<organism evidence="8 9">
    <name type="scientific">Sphingorhabdus buctiana</name>
    <dbReference type="NCBI Taxonomy" id="1508805"/>
    <lineage>
        <taxon>Bacteria</taxon>
        <taxon>Pseudomonadati</taxon>
        <taxon>Pseudomonadota</taxon>
        <taxon>Alphaproteobacteria</taxon>
        <taxon>Sphingomonadales</taxon>
        <taxon>Sphingomonadaceae</taxon>
        <taxon>Sphingorhabdus</taxon>
    </lineage>
</organism>
<feature type="transmembrane region" description="Helical" evidence="7">
    <location>
        <begin position="186"/>
        <end position="208"/>
    </location>
</feature>
<comment type="caution">
    <text evidence="8">The sequence shown here is derived from an EMBL/GenBank/DDBJ whole genome shotgun (WGS) entry which is preliminary data.</text>
</comment>
<evidence type="ECO:0000256" key="3">
    <source>
        <dbReference type="ARBA" id="ARBA00022475"/>
    </source>
</evidence>
<sequence>MGEQPAATPPEGADFGNRVKRAVFWRSGTQILSQMVSWAATLAVIRILDPSDYGLFAMTSVVLVFLNFLNGYGFVSALIQSESVEPIRIRQAFGMLILLNVGLALIQLFVAAPLAAAYYREPMVAEMLRWQSLIYLATPFLILPEAMMTRELEFRKPAIINLVTSLVGAAVSLGMALWGAGVWTLVFAPISIFWSRAIMLMVTTRFWVMPSFNFRGAGHIFTFGTALLVGHGFFIIQSQSDIFIAGRHFDTHDLGLYAEALFLTQLFATKFIPPLNEVAFPAYARIQHDKGKLAYSFLKAVRLIMLVAFPLYLGMAVTAAPFVATLMGDKWLEATPIVAILALAMPVATLQFLFQPAINALGLPGITMRNSIAGAIIMPLVYLVAIRFGATGLAWGWLVSFPLLLAFTIYQAKPHIGFGIGQLFSTIVPGFGAALAMAAMVWLFDRYLVEVVMPWLPPVAHLLLLAATGVAAYGALLWFGSRATAREVIDLVVRRKPPAEPQAS</sequence>
<feature type="transmembrane region" description="Helical" evidence="7">
    <location>
        <begin position="366"/>
        <end position="386"/>
    </location>
</feature>
<dbReference type="Pfam" id="PF13440">
    <property type="entry name" value="Polysacc_synt_3"/>
    <property type="match status" value="1"/>
</dbReference>
<keyword evidence="3" id="KW-1003">Cell membrane</keyword>
<feature type="transmembrane region" description="Helical" evidence="7">
    <location>
        <begin position="423"/>
        <end position="444"/>
    </location>
</feature>
<dbReference type="EMBL" id="JBHUEL010000003">
    <property type="protein sequence ID" value="MFD1765857.1"/>
    <property type="molecule type" value="Genomic_DNA"/>
</dbReference>
<feature type="transmembrane region" description="Helical" evidence="7">
    <location>
        <begin position="336"/>
        <end position="354"/>
    </location>
</feature>
<dbReference type="PANTHER" id="PTHR30250">
    <property type="entry name" value="PST FAMILY PREDICTED COLANIC ACID TRANSPORTER"/>
    <property type="match status" value="1"/>
</dbReference>
<keyword evidence="6 7" id="KW-0472">Membrane</keyword>
<feature type="transmembrane region" description="Helical" evidence="7">
    <location>
        <begin position="159"/>
        <end position="180"/>
    </location>
</feature>
<evidence type="ECO:0000256" key="6">
    <source>
        <dbReference type="ARBA" id="ARBA00023136"/>
    </source>
</evidence>
<name>A0ABW4MA72_9SPHN</name>
<evidence type="ECO:0000256" key="7">
    <source>
        <dbReference type="SAM" id="Phobius"/>
    </source>
</evidence>
<feature type="transmembrane region" description="Helical" evidence="7">
    <location>
        <begin position="260"/>
        <end position="283"/>
    </location>
</feature>
<feature type="transmembrane region" description="Helical" evidence="7">
    <location>
        <begin position="392"/>
        <end position="411"/>
    </location>
</feature>
<keyword evidence="4 7" id="KW-0812">Transmembrane</keyword>
<comment type="similarity">
    <text evidence="2">Belongs to the polysaccharide synthase family.</text>
</comment>
<evidence type="ECO:0000313" key="9">
    <source>
        <dbReference type="Proteomes" id="UP001597215"/>
    </source>
</evidence>
<keyword evidence="9" id="KW-1185">Reference proteome</keyword>
<keyword evidence="5 7" id="KW-1133">Transmembrane helix</keyword>